<dbReference type="PATRIC" id="fig|1276229.3.peg.977"/>
<dbReference type="EMBL" id="CP005078">
    <property type="protein sequence ID" value="AGM26574.1"/>
    <property type="molecule type" value="Genomic_DNA"/>
</dbReference>
<feature type="transmembrane region" description="Helical" evidence="1">
    <location>
        <begin position="94"/>
        <end position="117"/>
    </location>
</feature>
<gene>
    <name evidence="2" type="ORF">SSYRP_v1c09870</name>
</gene>
<proteinExistence type="predicted"/>
<keyword evidence="1" id="KW-0812">Transmembrane</keyword>
<feature type="transmembrane region" description="Helical" evidence="1">
    <location>
        <begin position="160"/>
        <end position="180"/>
    </location>
</feature>
<dbReference type="AlphaFoldDB" id="R4UF90"/>
<name>R4UF90_9MOLU</name>
<keyword evidence="1" id="KW-1133">Transmembrane helix</keyword>
<accession>R4UF90</accession>
<keyword evidence="3" id="KW-1185">Reference proteome</keyword>
<dbReference type="Proteomes" id="UP000013963">
    <property type="component" value="Chromosome"/>
</dbReference>
<dbReference type="KEGG" id="ssyr:SSYRP_v1c09870"/>
<dbReference type="Pfam" id="PF12679">
    <property type="entry name" value="ABC2_membrane_2"/>
    <property type="match status" value="1"/>
</dbReference>
<feature type="transmembrane region" description="Helical" evidence="1">
    <location>
        <begin position="39"/>
        <end position="61"/>
    </location>
</feature>
<keyword evidence="1" id="KW-0472">Membrane</keyword>
<evidence type="ECO:0000313" key="3">
    <source>
        <dbReference type="Proteomes" id="UP000013963"/>
    </source>
</evidence>
<evidence type="ECO:0000256" key="1">
    <source>
        <dbReference type="SAM" id="Phobius"/>
    </source>
</evidence>
<evidence type="ECO:0000313" key="2">
    <source>
        <dbReference type="EMBL" id="AGM26574.1"/>
    </source>
</evidence>
<protein>
    <submittedName>
        <fullName evidence="2">Uncharacterized protein</fullName>
    </submittedName>
</protein>
<organism evidence="2 3">
    <name type="scientific">Spiroplasma syrphidicola EA-1</name>
    <dbReference type="NCBI Taxonomy" id="1276229"/>
    <lineage>
        <taxon>Bacteria</taxon>
        <taxon>Bacillati</taxon>
        <taxon>Mycoplasmatota</taxon>
        <taxon>Mollicutes</taxon>
        <taxon>Entomoplasmatales</taxon>
        <taxon>Spiroplasmataceae</taxon>
        <taxon>Spiroplasma</taxon>
    </lineage>
</organism>
<feature type="transmembrane region" description="Helical" evidence="1">
    <location>
        <begin position="240"/>
        <end position="259"/>
    </location>
</feature>
<feature type="transmembrane region" description="Helical" evidence="1">
    <location>
        <begin position="123"/>
        <end position="148"/>
    </location>
</feature>
<sequence length="271" mass="30673">MTLVSHIDGVKVPVIGNITAEIKKANFTSGDNLISISNMLNWGLFSGAGIAFFAIFSLVLINKNFLKEVNNGQISFWLTLPLSKKQVLQAKISYTMLSNLIIFIPSYLIILIFAGISYDAKQWFGYVTLYGIQFILFIFLLIILYFFISTFLTDKTMVANIINSLIIFWILVTWVISLFYDMAPDHFKELKYAQYVSLQSLIVIPLKFSQTDISETIVKNLGSGKTLTLEIYQHSSFNNIAISSCTIGIPIITFGLDWLNIKLFKIKDLNL</sequence>
<dbReference type="GO" id="GO:0140359">
    <property type="term" value="F:ABC-type transporter activity"/>
    <property type="evidence" value="ECO:0007669"/>
    <property type="project" value="InterPro"/>
</dbReference>
<dbReference type="HOGENOM" id="CLU_894019_0_0_14"/>
<reference evidence="2 3" key="1">
    <citation type="journal article" date="2013" name="Genome Biol. Evol.">
        <title>Complete genomes of two dipteran-associated spiroplasmas provided insights into the origin, dynamics, and impacts of viral invasion in spiroplasma.</title>
        <authorList>
            <person name="Ku C."/>
            <person name="Lo W.S."/>
            <person name="Chen L.L."/>
            <person name="Kuo C.H."/>
        </authorList>
    </citation>
    <scope>NUCLEOTIDE SEQUENCE [LARGE SCALE GENOMIC DNA]</scope>
    <source>
        <strain evidence="2">EA-1</strain>
    </source>
</reference>
<dbReference type="GO" id="GO:0005886">
    <property type="term" value="C:plasma membrane"/>
    <property type="evidence" value="ECO:0007669"/>
    <property type="project" value="UniProtKB-SubCell"/>
</dbReference>